<organism evidence="2 3">
    <name type="scientific">Hyaloscypha hepaticicola</name>
    <dbReference type="NCBI Taxonomy" id="2082293"/>
    <lineage>
        <taxon>Eukaryota</taxon>
        <taxon>Fungi</taxon>
        <taxon>Dikarya</taxon>
        <taxon>Ascomycota</taxon>
        <taxon>Pezizomycotina</taxon>
        <taxon>Leotiomycetes</taxon>
        <taxon>Helotiales</taxon>
        <taxon>Hyaloscyphaceae</taxon>
        <taxon>Hyaloscypha</taxon>
    </lineage>
</organism>
<keyword evidence="3" id="KW-1185">Reference proteome</keyword>
<sequence>MTTHPRCSNDVKILPLRVIDVGQPGTKHPFLYISQGESAAYTALSHCWGSTALLKTTTSNINSHRRELDWMALSKTLRDAITIT</sequence>
<evidence type="ECO:0000313" key="3">
    <source>
        <dbReference type="Proteomes" id="UP000235672"/>
    </source>
</evidence>
<protein>
    <recommendedName>
        <fullName evidence="1">Heterokaryon incompatibility domain-containing protein</fullName>
    </recommendedName>
</protein>
<gene>
    <name evidence="2" type="ORF">NA56DRAFT_724283</name>
</gene>
<evidence type="ECO:0000313" key="2">
    <source>
        <dbReference type="EMBL" id="PMD19689.1"/>
    </source>
</evidence>
<proteinExistence type="predicted"/>
<name>A0A2J6Q075_9HELO</name>
<dbReference type="EMBL" id="KZ613488">
    <property type="protein sequence ID" value="PMD19689.1"/>
    <property type="molecule type" value="Genomic_DNA"/>
</dbReference>
<feature type="domain" description="Heterokaryon incompatibility" evidence="1">
    <location>
        <begin position="41"/>
        <end position="83"/>
    </location>
</feature>
<reference evidence="2 3" key="1">
    <citation type="submission" date="2016-05" db="EMBL/GenBank/DDBJ databases">
        <title>A degradative enzymes factory behind the ericoid mycorrhizal symbiosis.</title>
        <authorList>
            <consortium name="DOE Joint Genome Institute"/>
            <person name="Martino E."/>
            <person name="Morin E."/>
            <person name="Grelet G."/>
            <person name="Kuo A."/>
            <person name="Kohler A."/>
            <person name="Daghino S."/>
            <person name="Barry K."/>
            <person name="Choi C."/>
            <person name="Cichocki N."/>
            <person name="Clum A."/>
            <person name="Copeland A."/>
            <person name="Hainaut M."/>
            <person name="Haridas S."/>
            <person name="Labutti K."/>
            <person name="Lindquist E."/>
            <person name="Lipzen A."/>
            <person name="Khouja H.-R."/>
            <person name="Murat C."/>
            <person name="Ohm R."/>
            <person name="Olson A."/>
            <person name="Spatafora J."/>
            <person name="Veneault-Fourrey C."/>
            <person name="Henrissat B."/>
            <person name="Grigoriev I."/>
            <person name="Martin F."/>
            <person name="Perotto S."/>
        </authorList>
    </citation>
    <scope>NUCLEOTIDE SEQUENCE [LARGE SCALE GENOMIC DNA]</scope>
    <source>
        <strain evidence="2 3">UAMH 7357</strain>
    </source>
</reference>
<dbReference type="AlphaFoldDB" id="A0A2J6Q075"/>
<accession>A0A2J6Q075</accession>
<dbReference type="Proteomes" id="UP000235672">
    <property type="component" value="Unassembled WGS sequence"/>
</dbReference>
<evidence type="ECO:0000259" key="1">
    <source>
        <dbReference type="Pfam" id="PF06985"/>
    </source>
</evidence>
<dbReference type="Pfam" id="PF06985">
    <property type="entry name" value="HET"/>
    <property type="match status" value="1"/>
</dbReference>
<dbReference type="InterPro" id="IPR010730">
    <property type="entry name" value="HET"/>
</dbReference>
<dbReference type="OrthoDB" id="5347061at2759"/>